<dbReference type="Pfam" id="PF08645">
    <property type="entry name" value="PNK3P"/>
    <property type="match status" value="1"/>
</dbReference>
<dbReference type="PANTHER" id="PTHR42891">
    <property type="entry name" value="D-GLYCERO-BETA-D-MANNO-HEPTOSE-1,7-BISPHOSPHATE 7-PHOSPHATASE"/>
    <property type="match status" value="1"/>
</dbReference>
<dbReference type="InterPro" id="IPR004446">
    <property type="entry name" value="Heptose_bisP_phosphatase"/>
</dbReference>
<proteinExistence type="predicted"/>
<reference evidence="1" key="1">
    <citation type="submission" date="2018-05" db="EMBL/GenBank/DDBJ databases">
        <authorList>
            <person name="Lanie J.A."/>
            <person name="Ng W.-L."/>
            <person name="Kazmierczak K.M."/>
            <person name="Andrzejewski T.M."/>
            <person name="Davidsen T.M."/>
            <person name="Wayne K.J."/>
            <person name="Tettelin H."/>
            <person name="Glass J.I."/>
            <person name="Rusch D."/>
            <person name="Podicherti R."/>
            <person name="Tsui H.-C.T."/>
            <person name="Winkler M.E."/>
        </authorList>
    </citation>
    <scope>NUCLEOTIDE SEQUENCE</scope>
</reference>
<protein>
    <recommendedName>
        <fullName evidence="2">D,D-heptose 1,7-bisphosphate phosphatase</fullName>
    </recommendedName>
</protein>
<evidence type="ECO:0008006" key="2">
    <source>
        <dbReference type="Google" id="ProtNLM"/>
    </source>
</evidence>
<feature type="non-terminal residue" evidence="1">
    <location>
        <position position="95"/>
    </location>
</feature>
<organism evidence="1">
    <name type="scientific">marine metagenome</name>
    <dbReference type="NCBI Taxonomy" id="408172"/>
    <lineage>
        <taxon>unclassified sequences</taxon>
        <taxon>metagenomes</taxon>
        <taxon>ecological metagenomes</taxon>
    </lineage>
</organism>
<evidence type="ECO:0000313" key="1">
    <source>
        <dbReference type="EMBL" id="SVC99470.1"/>
    </source>
</evidence>
<name>A0A382RPW1_9ZZZZ</name>
<dbReference type="EMBL" id="UINC01123176">
    <property type="protein sequence ID" value="SVC99470.1"/>
    <property type="molecule type" value="Genomic_DNA"/>
</dbReference>
<sequence>MVLRDDELYSPRYFQDFELYDDVKKSIQFLKRKSFHVIIISNQPDISRGYMDINELHKMDKFLNKNLEIDEINYSFDSQVVNSGSKKPSPKMIFD</sequence>
<dbReference type="PANTHER" id="PTHR42891:SF1">
    <property type="entry name" value="D-GLYCERO-BETA-D-MANNO-HEPTOSE-1,7-BISPHOSPHATE 7-PHOSPHATASE"/>
    <property type="match status" value="1"/>
</dbReference>
<dbReference type="GO" id="GO:0016791">
    <property type="term" value="F:phosphatase activity"/>
    <property type="evidence" value="ECO:0007669"/>
    <property type="project" value="InterPro"/>
</dbReference>
<dbReference type="GO" id="GO:0005975">
    <property type="term" value="P:carbohydrate metabolic process"/>
    <property type="evidence" value="ECO:0007669"/>
    <property type="project" value="InterPro"/>
</dbReference>
<dbReference type="Gene3D" id="3.40.50.1000">
    <property type="entry name" value="HAD superfamily/HAD-like"/>
    <property type="match status" value="1"/>
</dbReference>
<dbReference type="InterPro" id="IPR036412">
    <property type="entry name" value="HAD-like_sf"/>
</dbReference>
<dbReference type="SUPFAM" id="SSF56784">
    <property type="entry name" value="HAD-like"/>
    <property type="match status" value="1"/>
</dbReference>
<dbReference type="InterPro" id="IPR013954">
    <property type="entry name" value="PNK3P"/>
</dbReference>
<gene>
    <name evidence="1" type="ORF">METZ01_LOCUS352324</name>
</gene>
<dbReference type="AlphaFoldDB" id="A0A382RPW1"/>
<accession>A0A382RPW1</accession>
<dbReference type="InterPro" id="IPR023214">
    <property type="entry name" value="HAD_sf"/>
</dbReference>